<dbReference type="RefSeq" id="XP_038748327.1">
    <property type="nucleotide sequence ID" value="XM_038886485.1"/>
</dbReference>
<dbReference type="Gene3D" id="3.10.450.50">
    <property type="match status" value="1"/>
</dbReference>
<accession>A0A9P6LN55</accession>
<reference evidence="1" key="1">
    <citation type="submission" date="2020-03" db="EMBL/GenBank/DDBJ databases">
        <authorList>
            <person name="He L."/>
        </authorList>
    </citation>
    <scope>NUCLEOTIDE SEQUENCE</scope>
    <source>
        <strain evidence="1">CkLH20</strain>
    </source>
</reference>
<dbReference type="Proteomes" id="UP000781932">
    <property type="component" value="Unassembled WGS sequence"/>
</dbReference>
<sequence>MASHASTLPNTREEVEAWLLNTFNTFDSRDVTVLNKIFSKKGELHFANNPVLKGLDEIRQWFTPNFEVLGHMKHVPILFDKVDEKIWFTTEISYRVKGDPENETITLPGSALATLVTEGEETGKMARFQVFLDNRPVVEKVEAVLKLTAAKESET</sequence>
<proteinExistence type="predicted"/>
<reference evidence="1" key="2">
    <citation type="submission" date="2020-11" db="EMBL/GenBank/DDBJ databases">
        <title>Whole genome sequencing of Colletotrichum sp.</title>
        <authorList>
            <person name="Li H."/>
        </authorList>
    </citation>
    <scope>NUCLEOTIDE SEQUENCE</scope>
    <source>
        <strain evidence="1">CkLH20</strain>
    </source>
</reference>
<protein>
    <recommendedName>
        <fullName evidence="3">SnoaL-like domain-containing protein</fullName>
    </recommendedName>
</protein>
<gene>
    <name evidence="1" type="ORF">CkaCkLH20_03766</name>
</gene>
<keyword evidence="2" id="KW-1185">Reference proteome</keyword>
<comment type="caution">
    <text evidence="1">The sequence shown here is derived from an EMBL/GenBank/DDBJ whole genome shotgun (WGS) entry which is preliminary data.</text>
</comment>
<evidence type="ECO:0000313" key="1">
    <source>
        <dbReference type="EMBL" id="KAF9878866.1"/>
    </source>
</evidence>
<dbReference type="GeneID" id="62159559"/>
<evidence type="ECO:0000313" key="2">
    <source>
        <dbReference type="Proteomes" id="UP000781932"/>
    </source>
</evidence>
<name>A0A9P6LN55_9PEZI</name>
<organism evidence="1 2">
    <name type="scientific">Colletotrichum karsti</name>
    <dbReference type="NCBI Taxonomy" id="1095194"/>
    <lineage>
        <taxon>Eukaryota</taxon>
        <taxon>Fungi</taxon>
        <taxon>Dikarya</taxon>
        <taxon>Ascomycota</taxon>
        <taxon>Pezizomycotina</taxon>
        <taxon>Sordariomycetes</taxon>
        <taxon>Hypocreomycetidae</taxon>
        <taxon>Glomerellales</taxon>
        <taxon>Glomerellaceae</taxon>
        <taxon>Colletotrichum</taxon>
        <taxon>Colletotrichum boninense species complex</taxon>
    </lineage>
</organism>
<dbReference type="SUPFAM" id="SSF54427">
    <property type="entry name" value="NTF2-like"/>
    <property type="match status" value="1"/>
</dbReference>
<dbReference type="AlphaFoldDB" id="A0A9P6LN55"/>
<dbReference type="EMBL" id="JAATWM020000009">
    <property type="protein sequence ID" value="KAF9878866.1"/>
    <property type="molecule type" value="Genomic_DNA"/>
</dbReference>
<evidence type="ECO:0008006" key="3">
    <source>
        <dbReference type="Google" id="ProtNLM"/>
    </source>
</evidence>
<dbReference type="InterPro" id="IPR032710">
    <property type="entry name" value="NTF2-like_dom_sf"/>
</dbReference>
<dbReference type="OrthoDB" id="9983368at2759"/>